<keyword evidence="1" id="KW-0560">Oxidoreductase</keyword>
<dbReference type="InterPro" id="IPR003421">
    <property type="entry name" value="Opine_DH"/>
</dbReference>
<gene>
    <name evidence="4" type="ORF">FQB35_14565</name>
</gene>
<sequence length="383" mass="42581">MEDKCVILINIFKEALYMVKKITIIGGGNGAFAVAGDLTLAGYEITLYEDERFKENIEELLKTQTITLTGVGKTGEAKIHKVTMDLQEALLEADLIMPVVPAYALKNFAEKIAPYIKRGDKIVLTPGSTGGALIVSKVLNEKGKLDEVKIAEMHTLPYACRKTGPTSVNILLECGKLYFAAFPAKYNQEMYDIVKEFYPAVELVNDVLETALNNGNPVSHPAPVVLNAGKIEYYKGEHYHYKEGITPSVARVNEKIDIERQEICKKFGYKIVDAKDRLFLMGYVPKRETLYECYRDSKVFSPLKGPKDLNDRYLTEDTPCSLVALSSIADIVGVETPVMDSVITLASALKDENYWKTGNTVESLGLSGMNAEEIKDFLQEGYK</sequence>
<feature type="domain" description="Glycerol-3-phosphate dehydrogenase NAD-dependent N-terminal" evidence="2">
    <location>
        <begin position="21"/>
        <end position="125"/>
    </location>
</feature>
<evidence type="ECO:0000256" key="1">
    <source>
        <dbReference type="ARBA" id="ARBA00023002"/>
    </source>
</evidence>
<reference evidence="4 5" key="1">
    <citation type="submission" date="2019-07" db="EMBL/GenBank/DDBJ databases">
        <title>Complete genome of Crassaminicella thermophila SY095.</title>
        <authorList>
            <person name="Li X."/>
        </authorList>
    </citation>
    <scope>NUCLEOTIDE SEQUENCE [LARGE SCALE GENOMIC DNA]</scope>
    <source>
        <strain evidence="4 5">SY095</strain>
    </source>
</reference>
<dbReference type="AlphaFoldDB" id="A0A5C0SFR6"/>
<dbReference type="SUPFAM" id="SSF51735">
    <property type="entry name" value="NAD(P)-binding Rossmann-fold domains"/>
    <property type="match status" value="1"/>
</dbReference>
<organism evidence="4 5">
    <name type="scientific">Crassaminicella thermophila</name>
    <dbReference type="NCBI Taxonomy" id="2599308"/>
    <lineage>
        <taxon>Bacteria</taxon>
        <taxon>Bacillati</taxon>
        <taxon>Bacillota</taxon>
        <taxon>Clostridia</taxon>
        <taxon>Eubacteriales</taxon>
        <taxon>Clostridiaceae</taxon>
        <taxon>Crassaminicella</taxon>
    </lineage>
</organism>
<dbReference type="Proteomes" id="UP000324646">
    <property type="component" value="Chromosome"/>
</dbReference>
<dbReference type="InterPro" id="IPR051729">
    <property type="entry name" value="Opine/Lysopine_DH"/>
</dbReference>
<dbReference type="EMBL" id="CP042243">
    <property type="protein sequence ID" value="QEK13395.1"/>
    <property type="molecule type" value="Genomic_DNA"/>
</dbReference>
<dbReference type="InterPro" id="IPR008927">
    <property type="entry name" value="6-PGluconate_DH-like_C_sf"/>
</dbReference>
<dbReference type="PANTHER" id="PTHR38015">
    <property type="entry name" value="BLR6086 PROTEIN"/>
    <property type="match status" value="1"/>
</dbReference>
<dbReference type="PANTHER" id="PTHR38015:SF1">
    <property type="entry name" value="OPINE DEHYDROGENASE DOMAIN-CONTAINING PROTEIN"/>
    <property type="match status" value="1"/>
</dbReference>
<dbReference type="OrthoDB" id="1073746at2"/>
<keyword evidence="5" id="KW-1185">Reference proteome</keyword>
<protein>
    <submittedName>
        <fullName evidence="4">NADP transhydrogenase subunit alpha</fullName>
    </submittedName>
</protein>
<name>A0A5C0SFR6_CRATE</name>
<dbReference type="Pfam" id="PF01210">
    <property type="entry name" value="NAD_Gly3P_dh_N"/>
    <property type="match status" value="1"/>
</dbReference>
<evidence type="ECO:0000313" key="5">
    <source>
        <dbReference type="Proteomes" id="UP000324646"/>
    </source>
</evidence>
<evidence type="ECO:0000259" key="2">
    <source>
        <dbReference type="Pfam" id="PF01210"/>
    </source>
</evidence>
<dbReference type="InterPro" id="IPR036291">
    <property type="entry name" value="NAD(P)-bd_dom_sf"/>
</dbReference>
<dbReference type="Gene3D" id="3.40.50.720">
    <property type="entry name" value="NAD(P)-binding Rossmann-like Domain"/>
    <property type="match status" value="1"/>
</dbReference>
<dbReference type="InterPro" id="IPR011128">
    <property type="entry name" value="G3P_DH_NAD-dep_N"/>
</dbReference>
<dbReference type="GO" id="GO:0046168">
    <property type="term" value="P:glycerol-3-phosphate catabolic process"/>
    <property type="evidence" value="ECO:0007669"/>
    <property type="project" value="InterPro"/>
</dbReference>
<dbReference type="SUPFAM" id="SSF48179">
    <property type="entry name" value="6-phosphogluconate dehydrogenase C-terminal domain-like"/>
    <property type="match status" value="1"/>
</dbReference>
<dbReference type="Gene3D" id="1.10.1040.10">
    <property type="entry name" value="N-(1-d-carboxylethyl)-l-norvaline Dehydrogenase, domain 2"/>
    <property type="match status" value="1"/>
</dbReference>
<evidence type="ECO:0000259" key="3">
    <source>
        <dbReference type="Pfam" id="PF02317"/>
    </source>
</evidence>
<dbReference type="InterPro" id="IPR013328">
    <property type="entry name" value="6PGD_dom2"/>
</dbReference>
<dbReference type="GO" id="GO:0016616">
    <property type="term" value="F:oxidoreductase activity, acting on the CH-OH group of donors, NAD or NADP as acceptor"/>
    <property type="evidence" value="ECO:0007669"/>
    <property type="project" value="InterPro"/>
</dbReference>
<feature type="domain" description="Opine dehydrogenase" evidence="3">
    <location>
        <begin position="204"/>
        <end position="349"/>
    </location>
</feature>
<dbReference type="KEGG" id="crs:FQB35_14565"/>
<proteinExistence type="predicted"/>
<dbReference type="GO" id="GO:0051287">
    <property type="term" value="F:NAD binding"/>
    <property type="evidence" value="ECO:0007669"/>
    <property type="project" value="InterPro"/>
</dbReference>
<dbReference type="Pfam" id="PF02317">
    <property type="entry name" value="Octopine_DH"/>
    <property type="match status" value="1"/>
</dbReference>
<accession>A0A5C0SFR6</accession>
<evidence type="ECO:0000313" key="4">
    <source>
        <dbReference type="EMBL" id="QEK13395.1"/>
    </source>
</evidence>